<dbReference type="InterPro" id="IPR050613">
    <property type="entry name" value="Sec_Metabolite_Reg"/>
</dbReference>
<proteinExistence type="predicted"/>
<dbReference type="CDD" id="cd00067">
    <property type="entry name" value="GAL4"/>
    <property type="match status" value="2"/>
</dbReference>
<dbReference type="GO" id="GO:0005634">
    <property type="term" value="C:nucleus"/>
    <property type="evidence" value="ECO:0007669"/>
    <property type="project" value="UniProtKB-SubCell"/>
</dbReference>
<dbReference type="PANTHER" id="PTHR31001">
    <property type="entry name" value="UNCHARACTERIZED TRANSCRIPTIONAL REGULATORY PROTEIN"/>
    <property type="match status" value="1"/>
</dbReference>
<dbReference type="Pfam" id="PF00172">
    <property type="entry name" value="Zn_clus"/>
    <property type="match status" value="2"/>
</dbReference>
<name>A0A0D2G2U4_9EURO</name>
<dbReference type="CDD" id="cd12148">
    <property type="entry name" value="fungal_TF_MHR"/>
    <property type="match status" value="1"/>
</dbReference>
<dbReference type="Pfam" id="PF04082">
    <property type="entry name" value="Fungal_trans"/>
    <property type="match status" value="1"/>
</dbReference>
<gene>
    <name evidence="9" type="ORF">Z518_03529</name>
</gene>
<comment type="subcellular location">
    <subcellularLocation>
        <location evidence="1">Nucleus</location>
    </subcellularLocation>
</comment>
<dbReference type="SUPFAM" id="SSF57701">
    <property type="entry name" value="Zn2/Cys6 DNA-binding domain"/>
    <property type="match status" value="2"/>
</dbReference>
<dbReference type="PANTHER" id="PTHR31001:SF57">
    <property type="entry name" value="ZN(II)2CYS6 TRANSCRIPTION FACTOR (EUROFUNG)"/>
    <property type="match status" value="1"/>
</dbReference>
<accession>A0A0D2G2U4</accession>
<dbReference type="OrthoDB" id="4157664at2759"/>
<keyword evidence="4" id="KW-0238">DNA-binding</keyword>
<dbReference type="AlphaFoldDB" id="A0A0D2G2U4"/>
<dbReference type="RefSeq" id="XP_013276008.1">
    <property type="nucleotide sequence ID" value="XM_013420554.1"/>
</dbReference>
<dbReference type="SMART" id="SM00066">
    <property type="entry name" value="GAL4"/>
    <property type="match status" value="2"/>
</dbReference>
<evidence type="ECO:0000313" key="10">
    <source>
        <dbReference type="Proteomes" id="UP000053617"/>
    </source>
</evidence>
<keyword evidence="3" id="KW-0805">Transcription regulation</keyword>
<dbReference type="HOGENOM" id="CLU_021747_1_0_1"/>
<dbReference type="Proteomes" id="UP000053617">
    <property type="component" value="Unassembled WGS sequence"/>
</dbReference>
<feature type="region of interest" description="Disordered" evidence="7">
    <location>
        <begin position="100"/>
        <end position="122"/>
    </location>
</feature>
<dbReference type="PROSITE" id="PS50048">
    <property type="entry name" value="ZN2_CY6_FUNGAL_2"/>
    <property type="match status" value="2"/>
</dbReference>
<keyword evidence="6" id="KW-0539">Nucleus</keyword>
<dbReference type="InterPro" id="IPR007219">
    <property type="entry name" value="XnlR_reg_dom"/>
</dbReference>
<dbReference type="GO" id="GO:0006351">
    <property type="term" value="P:DNA-templated transcription"/>
    <property type="evidence" value="ECO:0007669"/>
    <property type="project" value="InterPro"/>
</dbReference>
<feature type="domain" description="Zn(2)-C6 fungal-type" evidence="8">
    <location>
        <begin position="14"/>
        <end position="44"/>
    </location>
</feature>
<protein>
    <recommendedName>
        <fullName evidence="8">Zn(2)-C6 fungal-type domain-containing protein</fullName>
    </recommendedName>
</protein>
<evidence type="ECO:0000256" key="2">
    <source>
        <dbReference type="ARBA" id="ARBA00022723"/>
    </source>
</evidence>
<feature type="domain" description="Zn(2)-C6 fungal-type" evidence="8">
    <location>
        <begin position="140"/>
        <end position="169"/>
    </location>
</feature>
<reference evidence="9 10" key="1">
    <citation type="submission" date="2015-01" db="EMBL/GenBank/DDBJ databases">
        <title>The Genome Sequence of Rhinocladiella mackenzie CBS 650.93.</title>
        <authorList>
            <consortium name="The Broad Institute Genomics Platform"/>
            <person name="Cuomo C."/>
            <person name="de Hoog S."/>
            <person name="Gorbushina A."/>
            <person name="Stielow B."/>
            <person name="Teixiera M."/>
            <person name="Abouelleil A."/>
            <person name="Chapman S.B."/>
            <person name="Priest M."/>
            <person name="Young S.K."/>
            <person name="Wortman J."/>
            <person name="Nusbaum C."/>
            <person name="Birren B."/>
        </authorList>
    </citation>
    <scope>NUCLEOTIDE SEQUENCE [LARGE SCALE GENOMIC DNA]</scope>
    <source>
        <strain evidence="9 10">CBS 650.93</strain>
    </source>
</reference>
<dbReference type="GeneID" id="25291600"/>
<evidence type="ECO:0000256" key="4">
    <source>
        <dbReference type="ARBA" id="ARBA00023125"/>
    </source>
</evidence>
<sequence length="690" mass="78416">MSRAPSPKSRLILTCEPCRSSKLRCDQRKPICSRCHARGRACHYISQVTKSESGRSSGERRRPLIAPGNASEDCESARVPPRAISASLSVDLPQSLDLIHHGPGSQRSLRSKSDEQEFAQPLPHLNRNYPVQRRIRAAVSCARCRKLKVKCDRQNPCGRCRKYGQHCRYLPFRLQNTAYPTGERETSALKGDTMNKRGLWRAKHCADSHWVTLFYYAENVLEKRGVGVNHLENDPEPCLSSENLTLPNYPFVECWDSKVISHKLPPRATIELLVQRYFDTTGKMFRIMDLSAFEVELQHFWELPEQASPGWMAQLLLIMSLGCDSLNTVDDEFATSHGHLPNLFLDQANVFLHRTPFMFRPDLYTIRTLCLMVLAKQIIRNSCFEEDTSWCLTGTIKRLAMSIGLHLDQPSNTLPHLESDARRALWTIILYLDLRQSVLSGLPILIEPLHLSFAVSNSLGFSDSPSPLSRVSTPQSASNAACEEIFQNFFRKVLPLAHEIALAARSVDYSYEKAIRDDEEVRQVLREVRWLSADLSSPATPHHDCSILQWEAIHLDILFRRLLLELHRRFAYKPQAVVHYAVSHWSTLDCAAAILVHQRNICEKSESSTAGQWLSGIFRSDFFVAGLTVSLYLVQSGSQLDSPTLPGGYARETLLETLRSCRDIWALGKNLDLCQFKRFQFIDRVISTLD</sequence>
<keyword evidence="5" id="KW-0804">Transcription</keyword>
<organism evidence="9 10">
    <name type="scientific">Rhinocladiella mackenziei CBS 650.93</name>
    <dbReference type="NCBI Taxonomy" id="1442369"/>
    <lineage>
        <taxon>Eukaryota</taxon>
        <taxon>Fungi</taxon>
        <taxon>Dikarya</taxon>
        <taxon>Ascomycota</taxon>
        <taxon>Pezizomycotina</taxon>
        <taxon>Eurotiomycetes</taxon>
        <taxon>Chaetothyriomycetidae</taxon>
        <taxon>Chaetothyriales</taxon>
        <taxon>Herpotrichiellaceae</taxon>
        <taxon>Rhinocladiella</taxon>
    </lineage>
</organism>
<evidence type="ECO:0000256" key="6">
    <source>
        <dbReference type="ARBA" id="ARBA00023242"/>
    </source>
</evidence>
<dbReference type="EMBL" id="KN847476">
    <property type="protein sequence ID" value="KIX08872.1"/>
    <property type="molecule type" value="Genomic_DNA"/>
</dbReference>
<dbReference type="InterPro" id="IPR036864">
    <property type="entry name" value="Zn2-C6_fun-type_DNA-bd_sf"/>
</dbReference>
<dbReference type="GO" id="GO:0003677">
    <property type="term" value="F:DNA binding"/>
    <property type="evidence" value="ECO:0007669"/>
    <property type="project" value="UniProtKB-KW"/>
</dbReference>
<dbReference type="GO" id="GO:0008270">
    <property type="term" value="F:zinc ion binding"/>
    <property type="evidence" value="ECO:0007669"/>
    <property type="project" value="InterPro"/>
</dbReference>
<dbReference type="Gene3D" id="4.10.240.10">
    <property type="entry name" value="Zn(2)-C6 fungal-type DNA-binding domain"/>
    <property type="match status" value="2"/>
</dbReference>
<evidence type="ECO:0000256" key="7">
    <source>
        <dbReference type="SAM" id="MobiDB-lite"/>
    </source>
</evidence>
<evidence type="ECO:0000313" key="9">
    <source>
        <dbReference type="EMBL" id="KIX08872.1"/>
    </source>
</evidence>
<dbReference type="PROSITE" id="PS00463">
    <property type="entry name" value="ZN2_CY6_FUNGAL_1"/>
    <property type="match status" value="2"/>
</dbReference>
<evidence type="ECO:0000256" key="5">
    <source>
        <dbReference type="ARBA" id="ARBA00023163"/>
    </source>
</evidence>
<keyword evidence="2" id="KW-0479">Metal-binding</keyword>
<dbReference type="SMART" id="SM00906">
    <property type="entry name" value="Fungal_trans"/>
    <property type="match status" value="1"/>
</dbReference>
<evidence type="ECO:0000256" key="3">
    <source>
        <dbReference type="ARBA" id="ARBA00023015"/>
    </source>
</evidence>
<feature type="region of interest" description="Disordered" evidence="7">
    <location>
        <begin position="49"/>
        <end position="78"/>
    </location>
</feature>
<dbReference type="GO" id="GO:0000981">
    <property type="term" value="F:DNA-binding transcription factor activity, RNA polymerase II-specific"/>
    <property type="evidence" value="ECO:0007669"/>
    <property type="project" value="InterPro"/>
</dbReference>
<dbReference type="VEuPathDB" id="FungiDB:Z518_03529"/>
<evidence type="ECO:0000259" key="8">
    <source>
        <dbReference type="PROSITE" id="PS50048"/>
    </source>
</evidence>
<dbReference type="STRING" id="1442369.A0A0D2G2U4"/>
<dbReference type="InterPro" id="IPR001138">
    <property type="entry name" value="Zn2Cys6_DnaBD"/>
</dbReference>
<evidence type="ECO:0000256" key="1">
    <source>
        <dbReference type="ARBA" id="ARBA00004123"/>
    </source>
</evidence>
<keyword evidence="10" id="KW-1185">Reference proteome</keyword>